<keyword evidence="4 10" id="KW-0812">Transmembrane</keyword>
<proteinExistence type="predicted"/>
<dbReference type="Pfam" id="PF02698">
    <property type="entry name" value="DUF218"/>
    <property type="match status" value="1"/>
</dbReference>
<keyword evidence="2" id="KW-1003">Cell membrane</keyword>
<dbReference type="EMBL" id="CP165628">
    <property type="protein sequence ID" value="XDU71322.1"/>
    <property type="molecule type" value="Genomic_DNA"/>
</dbReference>
<dbReference type="CDD" id="cd06259">
    <property type="entry name" value="YdcF-like"/>
    <property type="match status" value="1"/>
</dbReference>
<evidence type="ECO:0000256" key="10">
    <source>
        <dbReference type="SAM" id="Phobius"/>
    </source>
</evidence>
<sequence>MLFILKKIVGSLLMPLPFLLSLMALALFLLWFTRRQKTGKVIFLFSWLCLGLLSLQPVADSLLRQFENTYDTYHGQGPVDYVVVLGGGYTYNPKWAPSSNLIDNQLPRLTEGVRIYLMNPGSKMIFTGAAAFTNPKSNAEVGALTAESLGVPAKDIIILDQPLDTRAEAKEVAKRIGHQPFVLVTSANHLPRAMEFFHQQGLSPIPGPANQMAIDSPMEPWERVIPQPLYLVHSERFWYEFVGRVWQFITDKVSGSDPQPTSTGN</sequence>
<evidence type="ECO:0000256" key="1">
    <source>
        <dbReference type="ARBA" id="ARBA00004429"/>
    </source>
</evidence>
<dbReference type="NCBIfam" id="NF007794">
    <property type="entry name" value="PRK10494.1"/>
    <property type="match status" value="1"/>
</dbReference>
<keyword evidence="7" id="KW-0961">Cell wall biogenesis/degradation</keyword>
<dbReference type="GO" id="GO:0071555">
    <property type="term" value="P:cell wall organization"/>
    <property type="evidence" value="ECO:0007669"/>
    <property type="project" value="UniProtKB-KW"/>
</dbReference>
<feature type="transmembrane region" description="Helical" evidence="10">
    <location>
        <begin position="41"/>
        <end position="59"/>
    </location>
</feature>
<evidence type="ECO:0000256" key="8">
    <source>
        <dbReference type="ARBA" id="ARBA00053487"/>
    </source>
</evidence>
<keyword evidence="3" id="KW-0997">Cell inner membrane</keyword>
<keyword evidence="6 10" id="KW-0472">Membrane</keyword>
<evidence type="ECO:0000256" key="4">
    <source>
        <dbReference type="ARBA" id="ARBA00022692"/>
    </source>
</evidence>
<dbReference type="GO" id="GO:0043164">
    <property type="term" value="P:Gram-negative-bacterium-type cell wall biogenesis"/>
    <property type="evidence" value="ECO:0007669"/>
    <property type="project" value="TreeGrafter"/>
</dbReference>
<gene>
    <name evidence="12" type="primary">elyC</name>
    <name evidence="12" type="ORF">AB3G37_17445</name>
</gene>
<evidence type="ECO:0000256" key="9">
    <source>
        <dbReference type="ARBA" id="ARBA00070389"/>
    </source>
</evidence>
<dbReference type="InterPro" id="IPR003848">
    <property type="entry name" value="DUF218"/>
</dbReference>
<evidence type="ECO:0000256" key="6">
    <source>
        <dbReference type="ARBA" id="ARBA00023136"/>
    </source>
</evidence>
<dbReference type="RefSeq" id="WP_009636630.1">
    <property type="nucleotide sequence ID" value="NZ_CP165628.1"/>
</dbReference>
<feature type="domain" description="DUF218" evidence="11">
    <location>
        <begin position="80"/>
        <end position="243"/>
    </location>
</feature>
<evidence type="ECO:0000259" key="11">
    <source>
        <dbReference type="Pfam" id="PF02698"/>
    </source>
</evidence>
<dbReference type="AlphaFoldDB" id="A0AB39VNQ5"/>
<organism evidence="12">
    <name type="scientific">Rouxiella sp. WC2420</name>
    <dbReference type="NCBI Taxonomy" id="3234145"/>
    <lineage>
        <taxon>Bacteria</taxon>
        <taxon>Pseudomonadati</taxon>
        <taxon>Pseudomonadota</taxon>
        <taxon>Gammaproteobacteria</taxon>
        <taxon>Enterobacterales</taxon>
        <taxon>Yersiniaceae</taxon>
        <taxon>Rouxiella</taxon>
    </lineage>
</organism>
<dbReference type="InterPro" id="IPR051599">
    <property type="entry name" value="Cell_Envelope_Assoc"/>
</dbReference>
<dbReference type="GO" id="GO:0000270">
    <property type="term" value="P:peptidoglycan metabolic process"/>
    <property type="evidence" value="ECO:0007669"/>
    <property type="project" value="TreeGrafter"/>
</dbReference>
<name>A0AB39VNQ5_9GAMM</name>
<evidence type="ECO:0000256" key="7">
    <source>
        <dbReference type="ARBA" id="ARBA00023316"/>
    </source>
</evidence>
<dbReference type="FunFam" id="3.40.50.620:FF:000164">
    <property type="entry name" value="Envelope biogenesis factor ElyC"/>
    <property type="match status" value="1"/>
</dbReference>
<comment type="function">
    <text evidence="8">Plays a critical role in the metabolism of the essential lipid carrier used for cell wall synthesis.</text>
</comment>
<dbReference type="PANTHER" id="PTHR30336">
    <property type="entry name" value="INNER MEMBRANE PROTEIN, PROBABLE PERMEASE"/>
    <property type="match status" value="1"/>
</dbReference>
<evidence type="ECO:0000256" key="5">
    <source>
        <dbReference type="ARBA" id="ARBA00022989"/>
    </source>
</evidence>
<reference evidence="12" key="1">
    <citation type="submission" date="2024-07" db="EMBL/GenBank/DDBJ databases">
        <authorList>
            <person name="Biller S.J."/>
        </authorList>
    </citation>
    <scope>NUCLEOTIDE SEQUENCE</scope>
    <source>
        <strain evidence="12">WC2420</strain>
    </source>
</reference>
<evidence type="ECO:0000313" key="12">
    <source>
        <dbReference type="EMBL" id="XDU71322.1"/>
    </source>
</evidence>
<dbReference type="PANTHER" id="PTHR30336:SF4">
    <property type="entry name" value="ENVELOPE BIOGENESIS FACTOR ELYC"/>
    <property type="match status" value="1"/>
</dbReference>
<accession>A0AB39VNQ5</accession>
<feature type="transmembrane region" description="Helical" evidence="10">
    <location>
        <begin position="12"/>
        <end position="32"/>
    </location>
</feature>
<dbReference type="GO" id="GO:0005886">
    <property type="term" value="C:plasma membrane"/>
    <property type="evidence" value="ECO:0007669"/>
    <property type="project" value="UniProtKB-SubCell"/>
</dbReference>
<protein>
    <recommendedName>
        <fullName evidence="9">Envelope biogenesis factor ElyC</fullName>
    </recommendedName>
</protein>
<comment type="subcellular location">
    <subcellularLocation>
        <location evidence="1">Cell inner membrane</location>
        <topology evidence="1">Multi-pass membrane protein</topology>
    </subcellularLocation>
</comment>
<keyword evidence="5 10" id="KW-1133">Transmembrane helix</keyword>
<evidence type="ECO:0000256" key="2">
    <source>
        <dbReference type="ARBA" id="ARBA00022475"/>
    </source>
</evidence>
<evidence type="ECO:0000256" key="3">
    <source>
        <dbReference type="ARBA" id="ARBA00022519"/>
    </source>
</evidence>